<dbReference type="VEuPathDB" id="FungiDB:CPAG_02947"/>
<dbReference type="OrthoDB" id="4756206at2759"/>
<evidence type="ECO:0000256" key="8">
    <source>
        <dbReference type="ARBA" id="ARBA00023295"/>
    </source>
</evidence>
<protein>
    <recommendedName>
        <fullName evidence="10">Endo-chitosanase</fullName>
        <ecNumber evidence="10">3.2.1.132</ecNumber>
    </recommendedName>
</protein>
<dbReference type="InterPro" id="IPR009939">
    <property type="entry name" value="Chitosanase_fungal"/>
</dbReference>
<name>A0A0J6FCI6_COCPO</name>
<organism evidence="11 12">
    <name type="scientific">Coccidioides posadasii RMSCC 3488</name>
    <dbReference type="NCBI Taxonomy" id="454284"/>
    <lineage>
        <taxon>Eukaryota</taxon>
        <taxon>Fungi</taxon>
        <taxon>Dikarya</taxon>
        <taxon>Ascomycota</taxon>
        <taxon>Pezizomycotina</taxon>
        <taxon>Eurotiomycetes</taxon>
        <taxon>Eurotiomycetidae</taxon>
        <taxon>Onygenales</taxon>
        <taxon>Onygenaceae</taxon>
        <taxon>Coccidioides</taxon>
    </lineage>
</organism>
<evidence type="ECO:0000256" key="4">
    <source>
        <dbReference type="ARBA" id="ARBA00022525"/>
    </source>
</evidence>
<comment type="function">
    <text evidence="10">Chitosanase catalyzing the endo-type cleavage of chitosan, the deacylated form of chitin. Chitosanase may be crucial in the degradation of the deacetylated portion of chitin in the fungal cell wall.</text>
</comment>
<comment type="similarity">
    <text evidence="3 10">Belongs to the glycosyl hydrolase 75 family.</text>
</comment>
<reference evidence="12" key="2">
    <citation type="journal article" date="2009" name="Genome Res.">
        <title>Comparative genomic analyses of the human fungal pathogens Coccidioides and their relatives.</title>
        <authorList>
            <person name="Sharpton T.J."/>
            <person name="Stajich J.E."/>
            <person name="Rounsley S.D."/>
            <person name="Gardner M.J."/>
            <person name="Wortman J.R."/>
            <person name="Jordar V.S."/>
            <person name="Maiti R."/>
            <person name="Kodira C.D."/>
            <person name="Neafsey D.E."/>
            <person name="Zeng Q."/>
            <person name="Hung C.-Y."/>
            <person name="McMahan C."/>
            <person name="Muszewska A."/>
            <person name="Grynberg M."/>
            <person name="Mandel M.A."/>
            <person name="Kellner E.M."/>
            <person name="Barker B.M."/>
            <person name="Galgiani J.N."/>
            <person name="Orbach M.J."/>
            <person name="Kirkland T.N."/>
            <person name="Cole G.T."/>
            <person name="Henn M.R."/>
            <person name="Birren B.W."/>
            <person name="Taylor J.W."/>
        </authorList>
    </citation>
    <scope>NUCLEOTIDE SEQUENCE [LARGE SCALE GENOMIC DNA]</scope>
    <source>
        <strain evidence="12">RMSCC 3488</strain>
    </source>
</reference>
<keyword evidence="4" id="KW-0964">Secreted</keyword>
<keyword evidence="7" id="KW-0119">Carbohydrate metabolism</keyword>
<dbReference type="Proteomes" id="UP000054567">
    <property type="component" value="Unassembled WGS sequence"/>
</dbReference>
<reference evidence="12" key="3">
    <citation type="journal article" date="2010" name="Genome Res.">
        <title>Population genomic sequencing of Coccidioides fungi reveals recent hybridization and transposon control.</title>
        <authorList>
            <person name="Neafsey D.E."/>
            <person name="Barker B.M."/>
            <person name="Sharpton T.J."/>
            <person name="Stajich J.E."/>
            <person name="Park D.J."/>
            <person name="Whiston E."/>
            <person name="Hung C.-Y."/>
            <person name="McMahan C."/>
            <person name="White J."/>
            <person name="Sykes S."/>
            <person name="Heiman D."/>
            <person name="Young S."/>
            <person name="Zeng Q."/>
            <person name="Abouelleil A."/>
            <person name="Aftuck L."/>
            <person name="Bessette D."/>
            <person name="Brown A."/>
            <person name="FitzGerald M."/>
            <person name="Lui A."/>
            <person name="Macdonald J.P."/>
            <person name="Priest M."/>
            <person name="Orbach M.J."/>
            <person name="Galgiani J.N."/>
            <person name="Kirkland T.N."/>
            <person name="Cole G.T."/>
            <person name="Birren B.W."/>
            <person name="Henn M.R."/>
            <person name="Taylor J.W."/>
            <person name="Rounsley S.D."/>
        </authorList>
    </citation>
    <scope>NUCLEOTIDE SEQUENCE [LARGE SCALE GENOMIC DNA]</scope>
    <source>
        <strain evidence="12">RMSCC 3488</strain>
    </source>
</reference>
<keyword evidence="5 10" id="KW-0732">Signal</keyword>
<evidence type="ECO:0000256" key="9">
    <source>
        <dbReference type="ARBA" id="ARBA00023326"/>
    </source>
</evidence>
<dbReference type="PANTHER" id="PTHR42061:SF6">
    <property type="entry name" value="ENDO-CHITOSANASE"/>
    <property type="match status" value="1"/>
</dbReference>
<evidence type="ECO:0000256" key="1">
    <source>
        <dbReference type="ARBA" id="ARBA00000405"/>
    </source>
</evidence>
<proteinExistence type="inferred from homology"/>
<dbReference type="GO" id="GO:0016977">
    <property type="term" value="F:chitosanase activity"/>
    <property type="evidence" value="ECO:0007669"/>
    <property type="project" value="UniProtKB-EC"/>
</dbReference>
<reference evidence="11 12" key="1">
    <citation type="submission" date="2007-06" db="EMBL/GenBank/DDBJ databases">
        <title>The Genome Sequence of Coccidioides posadasii RMSCC_3488.</title>
        <authorList>
            <consortium name="Coccidioides Genome Resources Consortium"/>
            <consortium name="The Broad Institute Genome Sequencing Platform"/>
            <person name="Henn M.R."/>
            <person name="Sykes S."/>
            <person name="Young S."/>
            <person name="Jaffe D."/>
            <person name="Berlin A."/>
            <person name="Alvarez P."/>
            <person name="Butler J."/>
            <person name="Gnerre S."/>
            <person name="Grabherr M."/>
            <person name="Mauceli E."/>
            <person name="Brockman W."/>
            <person name="Kodira C."/>
            <person name="Alvarado L."/>
            <person name="Zeng Q."/>
            <person name="Crawford M."/>
            <person name="Antoine C."/>
            <person name="Devon K."/>
            <person name="Galgiani J."/>
            <person name="Orsborn K."/>
            <person name="Lewis M.L."/>
            <person name="Nusbaum C."/>
            <person name="Galagan J."/>
            <person name="Birren B."/>
        </authorList>
    </citation>
    <scope>NUCLEOTIDE SEQUENCE [LARGE SCALE GENOMIC DNA]</scope>
    <source>
        <strain evidence="11 12">RMSCC 3488</strain>
    </source>
</reference>
<keyword evidence="8 10" id="KW-0326">Glycosidase</keyword>
<evidence type="ECO:0000256" key="3">
    <source>
        <dbReference type="ARBA" id="ARBA00007799"/>
    </source>
</evidence>
<keyword evidence="6 10" id="KW-0378">Hydrolase</keyword>
<dbReference type="GO" id="GO:0000272">
    <property type="term" value="P:polysaccharide catabolic process"/>
    <property type="evidence" value="ECO:0007669"/>
    <property type="project" value="UniProtKB-KW"/>
</dbReference>
<feature type="chain" id="PRO_5005119748" description="Endo-chitosanase" evidence="10">
    <location>
        <begin position="19"/>
        <end position="241"/>
    </location>
</feature>
<comment type="catalytic activity">
    <reaction evidence="1 10">
        <text>Endohydrolysis of beta-(1-&gt;4)-linkages between D-glucosamine residues in a partly acetylated chitosan.</text>
        <dbReference type="EC" id="3.2.1.132"/>
    </reaction>
</comment>
<dbReference type="AlphaFoldDB" id="A0A0J6FCI6"/>
<evidence type="ECO:0000256" key="10">
    <source>
        <dbReference type="RuleBase" id="RU361208"/>
    </source>
</evidence>
<feature type="signal peptide" evidence="10">
    <location>
        <begin position="1"/>
        <end position="18"/>
    </location>
</feature>
<comment type="subcellular location">
    <subcellularLocation>
        <location evidence="2 10">Secreted</location>
    </subcellularLocation>
</comment>
<evidence type="ECO:0000256" key="5">
    <source>
        <dbReference type="ARBA" id="ARBA00022729"/>
    </source>
</evidence>
<dbReference type="PANTHER" id="PTHR42061">
    <property type="entry name" value="ENDO-CHITOSANASE"/>
    <property type="match status" value="1"/>
</dbReference>
<dbReference type="EC" id="3.2.1.132" evidence="10"/>
<evidence type="ECO:0000256" key="2">
    <source>
        <dbReference type="ARBA" id="ARBA00004613"/>
    </source>
</evidence>
<sequence>MLIKSLLLAALLSAECMALGRKVPSNVKDLYNYAKNHRCRKPLSSSFQDGHGRKGFVYCGDRLDSQGIIYITGPSNSRGLADMDVDCDGANRSAGDCKNDPSGQDQTAFKDEVKKYGIPDLDSNKHGYVVLGNEGSSPSFNPAKYGIKPLSVVAVFYGVWGDTNGGTLVGETSVSLAQACFPKEGLNGDNGHEKHDVLYIAFKGNAAKPGAKGANWKAKNFAGFEKSLEHIGNKLVKKVSA</sequence>
<evidence type="ECO:0000256" key="6">
    <source>
        <dbReference type="ARBA" id="ARBA00022801"/>
    </source>
</evidence>
<dbReference type="Pfam" id="PF07335">
    <property type="entry name" value="Glyco_hydro_75"/>
    <property type="match status" value="1"/>
</dbReference>
<evidence type="ECO:0000313" key="12">
    <source>
        <dbReference type="Proteomes" id="UP000054567"/>
    </source>
</evidence>
<evidence type="ECO:0000256" key="7">
    <source>
        <dbReference type="ARBA" id="ARBA00023277"/>
    </source>
</evidence>
<evidence type="ECO:0000313" key="11">
    <source>
        <dbReference type="EMBL" id="KMM66609.1"/>
    </source>
</evidence>
<gene>
    <name evidence="11" type="ORF">CPAG_02947</name>
</gene>
<accession>A0A0J6FCI6</accession>
<keyword evidence="9 10" id="KW-0624">Polysaccharide degradation</keyword>
<dbReference type="EMBL" id="DS268110">
    <property type="protein sequence ID" value="KMM66609.1"/>
    <property type="molecule type" value="Genomic_DNA"/>
</dbReference>
<dbReference type="GO" id="GO:0005576">
    <property type="term" value="C:extracellular region"/>
    <property type="evidence" value="ECO:0007669"/>
    <property type="project" value="UniProtKB-SubCell"/>
</dbReference>